<dbReference type="PANTHER" id="PTHR31099:SF49">
    <property type="entry name" value="MYOSIN HEAVY CHAIN-LIKE PROTEIN"/>
    <property type="match status" value="1"/>
</dbReference>
<organism evidence="2 3">
    <name type="scientific">Helianthus annuus</name>
    <name type="common">Common sunflower</name>
    <dbReference type="NCBI Taxonomy" id="4232"/>
    <lineage>
        <taxon>Eukaryota</taxon>
        <taxon>Viridiplantae</taxon>
        <taxon>Streptophyta</taxon>
        <taxon>Embryophyta</taxon>
        <taxon>Tracheophyta</taxon>
        <taxon>Spermatophyta</taxon>
        <taxon>Magnoliopsida</taxon>
        <taxon>eudicotyledons</taxon>
        <taxon>Gunneridae</taxon>
        <taxon>Pentapetalae</taxon>
        <taxon>asterids</taxon>
        <taxon>campanulids</taxon>
        <taxon>Asterales</taxon>
        <taxon>Asteraceae</taxon>
        <taxon>Asteroideae</taxon>
        <taxon>Heliantheae alliance</taxon>
        <taxon>Heliantheae</taxon>
        <taxon>Helianthus</taxon>
    </lineage>
</organism>
<name>A0A9K3NZC5_HELAN</name>
<dbReference type="AlphaFoldDB" id="A0A9K3NZC5"/>
<sequence length="167" mass="19428">MSTGIHPEDSLEEMYASLPPLKWSKEILDGLVQNFKFHMNWGVMYPDEGQTAAQAPAGYITLFWDYFTDGNFRLPTTRFVLDFLGYYKFHISQLHPIGMVQIRDFEFLCRSMRIVPTINRFRVFYQLPCSQGFYSFAQRSSAKKILLTPPRNIFMTGNPSFALSKLE</sequence>
<dbReference type="Proteomes" id="UP000215914">
    <property type="component" value="Unassembled WGS sequence"/>
</dbReference>
<dbReference type="Pfam" id="PF04195">
    <property type="entry name" value="Transposase_28"/>
    <property type="match status" value="1"/>
</dbReference>
<feature type="domain" description="Transposase (putative) gypsy type" evidence="1">
    <location>
        <begin position="68"/>
        <end position="127"/>
    </location>
</feature>
<comment type="caution">
    <text evidence="2">The sequence shown here is derived from an EMBL/GenBank/DDBJ whole genome shotgun (WGS) entry which is preliminary data.</text>
</comment>
<dbReference type="Gramene" id="mRNA:HanXRQr2_Chr02g0055631">
    <property type="protein sequence ID" value="CDS:HanXRQr2_Chr02g0055631.1"/>
    <property type="gene ID" value="HanXRQr2_Chr02g0055631"/>
</dbReference>
<dbReference type="PANTHER" id="PTHR31099">
    <property type="entry name" value="OS06G0165300 PROTEIN"/>
    <property type="match status" value="1"/>
</dbReference>
<accession>A0A9K3NZC5</accession>
<reference evidence="2" key="2">
    <citation type="submission" date="2020-06" db="EMBL/GenBank/DDBJ databases">
        <title>Helianthus annuus Genome sequencing and assembly Release 2.</title>
        <authorList>
            <person name="Gouzy J."/>
            <person name="Langlade N."/>
            <person name="Munos S."/>
        </authorList>
    </citation>
    <scope>NUCLEOTIDE SEQUENCE</scope>
    <source>
        <tissue evidence="2">Leaves</tissue>
    </source>
</reference>
<reference evidence="2" key="1">
    <citation type="journal article" date="2017" name="Nature">
        <title>The sunflower genome provides insights into oil metabolism, flowering and Asterid evolution.</title>
        <authorList>
            <person name="Badouin H."/>
            <person name="Gouzy J."/>
            <person name="Grassa C.J."/>
            <person name="Murat F."/>
            <person name="Staton S.E."/>
            <person name="Cottret L."/>
            <person name="Lelandais-Briere C."/>
            <person name="Owens G.L."/>
            <person name="Carrere S."/>
            <person name="Mayjonade B."/>
            <person name="Legrand L."/>
            <person name="Gill N."/>
            <person name="Kane N.C."/>
            <person name="Bowers J.E."/>
            <person name="Hubner S."/>
            <person name="Bellec A."/>
            <person name="Berard A."/>
            <person name="Berges H."/>
            <person name="Blanchet N."/>
            <person name="Boniface M.C."/>
            <person name="Brunel D."/>
            <person name="Catrice O."/>
            <person name="Chaidir N."/>
            <person name="Claudel C."/>
            <person name="Donnadieu C."/>
            <person name="Faraut T."/>
            <person name="Fievet G."/>
            <person name="Helmstetter N."/>
            <person name="King M."/>
            <person name="Knapp S.J."/>
            <person name="Lai Z."/>
            <person name="Le Paslier M.C."/>
            <person name="Lippi Y."/>
            <person name="Lorenzon L."/>
            <person name="Mandel J.R."/>
            <person name="Marage G."/>
            <person name="Marchand G."/>
            <person name="Marquand E."/>
            <person name="Bret-Mestries E."/>
            <person name="Morien E."/>
            <person name="Nambeesan S."/>
            <person name="Nguyen T."/>
            <person name="Pegot-Espagnet P."/>
            <person name="Pouilly N."/>
            <person name="Raftis F."/>
            <person name="Sallet E."/>
            <person name="Schiex T."/>
            <person name="Thomas J."/>
            <person name="Vandecasteele C."/>
            <person name="Vares D."/>
            <person name="Vear F."/>
            <person name="Vautrin S."/>
            <person name="Crespi M."/>
            <person name="Mangin B."/>
            <person name="Burke J.M."/>
            <person name="Salse J."/>
            <person name="Munos S."/>
            <person name="Vincourt P."/>
            <person name="Rieseberg L.H."/>
            <person name="Langlade N.B."/>
        </authorList>
    </citation>
    <scope>NUCLEOTIDE SEQUENCE</scope>
    <source>
        <tissue evidence="2">Leaves</tissue>
    </source>
</reference>
<evidence type="ECO:0000259" key="1">
    <source>
        <dbReference type="Pfam" id="PF04195"/>
    </source>
</evidence>
<dbReference type="InterPro" id="IPR007321">
    <property type="entry name" value="Transposase_28"/>
</dbReference>
<evidence type="ECO:0000313" key="3">
    <source>
        <dbReference type="Proteomes" id="UP000215914"/>
    </source>
</evidence>
<gene>
    <name evidence="2" type="ORF">HanXRQr2_Chr02g0055631</name>
</gene>
<keyword evidence="3" id="KW-1185">Reference proteome</keyword>
<dbReference type="EMBL" id="MNCJ02000317">
    <property type="protein sequence ID" value="KAF5817655.1"/>
    <property type="molecule type" value="Genomic_DNA"/>
</dbReference>
<proteinExistence type="predicted"/>
<evidence type="ECO:0000313" key="2">
    <source>
        <dbReference type="EMBL" id="KAF5817655.1"/>
    </source>
</evidence>
<protein>
    <recommendedName>
        <fullName evidence="1">Transposase (putative) gypsy type domain-containing protein</fullName>
    </recommendedName>
</protein>